<accession>A0AAV8QZ90</accession>
<sequence>MAAPSPRLSRTRSGRIRRLGDCRLRSQEIGGDPRVYSGMGSLRCVVLLVSLNSIICLVGMPWIRQSSWPKKCVLLGTKRSNKEKYDGRVDSNVSAHVMLMSFRWLLFILPMHGMDCAPEILDLILSQNDPYNEPESSNHMGFIYVSPPIRTSNPFVQDVQFGKQAQSSASSPHGNSPGMKHAGIVEMGSLTCGSSRGGREP</sequence>
<gene>
    <name evidence="2" type="ORF">OPV22_012629</name>
</gene>
<evidence type="ECO:0000313" key="3">
    <source>
        <dbReference type="Proteomes" id="UP001222027"/>
    </source>
</evidence>
<reference evidence="2 3" key="1">
    <citation type="submission" date="2022-12" db="EMBL/GenBank/DDBJ databases">
        <title>Chromosome-scale assembly of the Ensete ventricosum genome.</title>
        <authorList>
            <person name="Dussert Y."/>
            <person name="Stocks J."/>
            <person name="Wendawek A."/>
            <person name="Woldeyes F."/>
            <person name="Nichols R.A."/>
            <person name="Borrell J.S."/>
        </authorList>
    </citation>
    <scope>NUCLEOTIDE SEQUENCE [LARGE SCALE GENOMIC DNA]</scope>
    <source>
        <strain evidence="3">cv. Maze</strain>
        <tissue evidence="2">Seeds</tissue>
    </source>
</reference>
<protein>
    <submittedName>
        <fullName evidence="2">Uncharacterized protein</fullName>
    </submittedName>
</protein>
<dbReference type="PANTHER" id="PTHR33384:SF27">
    <property type="entry name" value="OS05G0102500 PROTEIN"/>
    <property type="match status" value="1"/>
</dbReference>
<feature type="region of interest" description="Disordered" evidence="1">
    <location>
        <begin position="161"/>
        <end position="182"/>
    </location>
</feature>
<dbReference type="EMBL" id="JAQQAF010000004">
    <property type="protein sequence ID" value="KAJ8490908.1"/>
    <property type="molecule type" value="Genomic_DNA"/>
</dbReference>
<dbReference type="Proteomes" id="UP001222027">
    <property type="component" value="Unassembled WGS sequence"/>
</dbReference>
<evidence type="ECO:0000256" key="1">
    <source>
        <dbReference type="SAM" id="MobiDB-lite"/>
    </source>
</evidence>
<feature type="compositionally biased region" description="Polar residues" evidence="1">
    <location>
        <begin position="163"/>
        <end position="174"/>
    </location>
</feature>
<evidence type="ECO:0000313" key="2">
    <source>
        <dbReference type="EMBL" id="KAJ8490908.1"/>
    </source>
</evidence>
<proteinExistence type="predicted"/>
<organism evidence="2 3">
    <name type="scientific">Ensete ventricosum</name>
    <name type="common">Abyssinian banana</name>
    <name type="synonym">Musa ensete</name>
    <dbReference type="NCBI Taxonomy" id="4639"/>
    <lineage>
        <taxon>Eukaryota</taxon>
        <taxon>Viridiplantae</taxon>
        <taxon>Streptophyta</taxon>
        <taxon>Embryophyta</taxon>
        <taxon>Tracheophyta</taxon>
        <taxon>Spermatophyta</taxon>
        <taxon>Magnoliopsida</taxon>
        <taxon>Liliopsida</taxon>
        <taxon>Zingiberales</taxon>
        <taxon>Musaceae</taxon>
        <taxon>Ensete</taxon>
    </lineage>
</organism>
<dbReference type="AlphaFoldDB" id="A0AAV8QZ90"/>
<comment type="caution">
    <text evidence="2">The sequence shown here is derived from an EMBL/GenBank/DDBJ whole genome shotgun (WGS) entry which is preliminary data.</text>
</comment>
<dbReference type="PANTHER" id="PTHR33384">
    <property type="entry name" value="EXPRESSED PROTEIN"/>
    <property type="match status" value="1"/>
</dbReference>
<keyword evidence="3" id="KW-1185">Reference proteome</keyword>
<name>A0AAV8QZ90_ENSVE</name>